<protein>
    <recommendedName>
        <fullName evidence="1">non-specific serine/threonine protein kinase</fullName>
        <ecNumber evidence="1">2.7.11.1</ecNumber>
    </recommendedName>
</protein>
<organism evidence="12 13">
    <name type="scientific">Deinococcus peraridilitoris (strain DSM 19664 / LMG 22246 / CIP 109416 / KR-200)</name>
    <dbReference type="NCBI Taxonomy" id="937777"/>
    <lineage>
        <taxon>Bacteria</taxon>
        <taxon>Thermotogati</taxon>
        <taxon>Deinococcota</taxon>
        <taxon>Deinococci</taxon>
        <taxon>Deinococcales</taxon>
        <taxon>Deinococcaceae</taxon>
        <taxon>Deinococcus</taxon>
    </lineage>
</organism>
<dbReference type="InterPro" id="IPR001258">
    <property type="entry name" value="NHL_repeat"/>
</dbReference>
<feature type="domain" description="Protein kinase" evidence="11">
    <location>
        <begin position="106"/>
        <end position="372"/>
    </location>
</feature>
<keyword evidence="5 9" id="KW-0547">Nucleotide-binding</keyword>
<accession>L0A4F8</accession>
<evidence type="ECO:0000256" key="1">
    <source>
        <dbReference type="ARBA" id="ARBA00012513"/>
    </source>
</evidence>
<reference evidence="13" key="1">
    <citation type="submission" date="2012-03" db="EMBL/GenBank/DDBJ databases">
        <title>Complete sequence of chromosome of Deinococcus peraridilitoris DSM 19664.</title>
        <authorList>
            <person name="Lucas S."/>
            <person name="Copeland A."/>
            <person name="Lapidus A."/>
            <person name="Glavina del Rio T."/>
            <person name="Dalin E."/>
            <person name="Tice H."/>
            <person name="Bruce D."/>
            <person name="Goodwin L."/>
            <person name="Pitluck S."/>
            <person name="Peters L."/>
            <person name="Mikhailova N."/>
            <person name="Lu M."/>
            <person name="Kyrpides N."/>
            <person name="Mavromatis K."/>
            <person name="Ivanova N."/>
            <person name="Brettin T."/>
            <person name="Detter J.C."/>
            <person name="Han C."/>
            <person name="Larimer F."/>
            <person name="Land M."/>
            <person name="Hauser L."/>
            <person name="Markowitz V."/>
            <person name="Cheng J.-F."/>
            <person name="Hugenholtz P."/>
            <person name="Woyke T."/>
            <person name="Wu D."/>
            <person name="Pukall R."/>
            <person name="Steenblock K."/>
            <person name="Brambilla E."/>
            <person name="Klenk H.-P."/>
            <person name="Eisen J.A."/>
        </authorList>
    </citation>
    <scope>NUCLEOTIDE SEQUENCE [LARGE SCALE GENOMIC DNA]</scope>
    <source>
        <strain evidence="13">DSM 19664 / LMG 22246 / CIP 109416 / KR-200</strain>
    </source>
</reference>
<dbReference type="eggNOG" id="COG0515">
    <property type="taxonomic scope" value="Bacteria"/>
</dbReference>
<dbReference type="EC" id="2.7.11.1" evidence="1"/>
<keyword evidence="7 9" id="KW-0067">ATP-binding</keyword>
<evidence type="ECO:0000256" key="5">
    <source>
        <dbReference type="ARBA" id="ARBA00022741"/>
    </source>
</evidence>
<dbReference type="CDD" id="cd14014">
    <property type="entry name" value="STKc_PknB_like"/>
    <property type="match status" value="1"/>
</dbReference>
<evidence type="ECO:0000256" key="2">
    <source>
        <dbReference type="ARBA" id="ARBA00022527"/>
    </source>
</evidence>
<proteinExistence type="predicted"/>
<dbReference type="InterPro" id="IPR008271">
    <property type="entry name" value="Ser/Thr_kinase_AS"/>
</dbReference>
<keyword evidence="10" id="KW-1133">Transmembrane helix</keyword>
<evidence type="ECO:0000256" key="3">
    <source>
        <dbReference type="ARBA" id="ARBA00022679"/>
    </source>
</evidence>
<dbReference type="eggNOG" id="COG3391">
    <property type="taxonomic scope" value="Bacteria"/>
</dbReference>
<sequence length="669" mass="73046">MSMVLLVALFLVSALFWVRLPERALGAFCALSVLLCAVLLAVLGDLSRAQAALVAGGVLLGTGFVGSGLTLTRLPRPGKRPRPIKTQRAVPVLTGPTTTEIRLSDYEVLERIGIGGMGNVYRARRLSDARTVALKVPQEKYLADAKFVKRFYREAEVLRRLAHPNIVRVFDYKAEEGEHYIAMEYLDGETLEQVLETRSLTFAESVQVVRALAGALGHIHAQNIVHRDLKPSNVMVLRGAFRAGELREGGIKLMDFGIAVGKVLTRLTMTGARVGTPIYMAPEQAKGNKVDARSDVYSLGLLFYEMVTGETAFKGSYEAVVHQQVFEMPRPPKQVRMDVPGKLSELILRMIDKDPAARPSVEDILTAIDANLLQEDDFTDPWALALSVQEKQGTLRLLDVMGRLRQNLADLGSEGGLPAAPLALTSDARGHLYASVLAYRAGAQVPSMIYQLDQGGRRVAHFGRYGMGEGELLQPISMCSTAEKLYVLDAETCFVSVYSHSGQYHGRFGGRGSGRGRFEKPLTIAASRNGDIFVLDVGSREVQRLSGDGRYLSRLAFKLDRTSDVLRPLDGLALDSQGAVYIADAQASKIRRIEQDGKTGAVFPIDASQGEATEAPWLIGIDDQGTLFCIRQGAQTLRRFSPEGKLLATIDTYSPVLAMTLLERGKVLA</sequence>
<feature type="binding site" evidence="9">
    <location>
        <position position="135"/>
    </location>
    <ligand>
        <name>ATP</name>
        <dbReference type="ChEBI" id="CHEBI:30616"/>
    </ligand>
</feature>
<dbReference type="InterPro" id="IPR017441">
    <property type="entry name" value="Protein_kinase_ATP_BS"/>
</dbReference>
<dbReference type="GO" id="GO:0004674">
    <property type="term" value="F:protein serine/threonine kinase activity"/>
    <property type="evidence" value="ECO:0007669"/>
    <property type="project" value="UniProtKB-KW"/>
</dbReference>
<evidence type="ECO:0000313" key="13">
    <source>
        <dbReference type="Proteomes" id="UP000010467"/>
    </source>
</evidence>
<keyword evidence="10" id="KW-0472">Membrane</keyword>
<dbReference type="PANTHER" id="PTHR43289:SF6">
    <property type="entry name" value="SERINE_THREONINE-PROTEIN KINASE NEKL-3"/>
    <property type="match status" value="1"/>
</dbReference>
<dbReference type="FunFam" id="1.10.510.10:FF:000021">
    <property type="entry name" value="Serine/threonine protein kinase"/>
    <property type="match status" value="1"/>
</dbReference>
<dbReference type="Pfam" id="PF00069">
    <property type="entry name" value="Pkinase"/>
    <property type="match status" value="1"/>
</dbReference>
<dbReference type="KEGG" id="dpd:Deipe_2851"/>
<dbReference type="STRING" id="937777.Deipe_2851"/>
<dbReference type="PROSITE" id="PS50011">
    <property type="entry name" value="PROTEIN_KINASE_DOM"/>
    <property type="match status" value="1"/>
</dbReference>
<dbReference type="EMBL" id="CP003382">
    <property type="protein sequence ID" value="AFZ68314.1"/>
    <property type="molecule type" value="Genomic_DNA"/>
</dbReference>
<feature type="transmembrane region" description="Helical" evidence="10">
    <location>
        <begin position="51"/>
        <end position="71"/>
    </location>
</feature>
<evidence type="ECO:0000313" key="12">
    <source>
        <dbReference type="EMBL" id="AFZ68314.1"/>
    </source>
</evidence>
<dbReference type="PANTHER" id="PTHR43289">
    <property type="entry name" value="MITOGEN-ACTIVATED PROTEIN KINASE KINASE KINASE 20-RELATED"/>
    <property type="match status" value="1"/>
</dbReference>
<dbReference type="InterPro" id="IPR011042">
    <property type="entry name" value="6-blade_b-propeller_TolB-like"/>
</dbReference>
<dbReference type="SUPFAM" id="SSF56112">
    <property type="entry name" value="Protein kinase-like (PK-like)"/>
    <property type="match status" value="1"/>
</dbReference>
<dbReference type="Proteomes" id="UP000010467">
    <property type="component" value="Chromosome"/>
</dbReference>
<keyword evidence="3" id="KW-0808">Transferase</keyword>
<gene>
    <name evidence="12" type="ordered locus">Deipe_2851</name>
</gene>
<evidence type="ECO:0000256" key="8">
    <source>
        <dbReference type="PROSITE-ProRule" id="PRU00504"/>
    </source>
</evidence>
<dbReference type="PATRIC" id="fig|937777.3.peg.2866"/>
<keyword evidence="10" id="KW-0812">Transmembrane</keyword>
<evidence type="ECO:0000259" key="11">
    <source>
        <dbReference type="PROSITE" id="PS50011"/>
    </source>
</evidence>
<dbReference type="InterPro" id="IPR011009">
    <property type="entry name" value="Kinase-like_dom_sf"/>
</dbReference>
<dbReference type="Gene3D" id="2.120.10.30">
    <property type="entry name" value="TolB, C-terminal domain"/>
    <property type="match status" value="1"/>
</dbReference>
<keyword evidence="2 12" id="KW-0723">Serine/threonine-protein kinase</keyword>
<dbReference type="Gene3D" id="3.30.200.20">
    <property type="entry name" value="Phosphorylase Kinase, domain 1"/>
    <property type="match status" value="1"/>
</dbReference>
<evidence type="ECO:0000256" key="10">
    <source>
        <dbReference type="SAM" id="Phobius"/>
    </source>
</evidence>
<evidence type="ECO:0000256" key="6">
    <source>
        <dbReference type="ARBA" id="ARBA00022777"/>
    </source>
</evidence>
<keyword evidence="6 12" id="KW-0418">Kinase</keyword>
<dbReference type="HOGENOM" id="CLU_410349_0_0_0"/>
<dbReference type="PROSITE" id="PS00107">
    <property type="entry name" value="PROTEIN_KINASE_ATP"/>
    <property type="match status" value="1"/>
</dbReference>
<feature type="repeat" description="NHL" evidence="8">
    <location>
        <begin position="505"/>
        <end position="548"/>
    </location>
</feature>
<dbReference type="SMART" id="SM00220">
    <property type="entry name" value="S_TKc"/>
    <property type="match status" value="1"/>
</dbReference>
<keyword evidence="4" id="KW-0677">Repeat</keyword>
<evidence type="ECO:0000256" key="9">
    <source>
        <dbReference type="PROSITE-ProRule" id="PRU10141"/>
    </source>
</evidence>
<name>L0A4F8_DEIPD</name>
<dbReference type="PROSITE" id="PS00108">
    <property type="entry name" value="PROTEIN_KINASE_ST"/>
    <property type="match status" value="1"/>
</dbReference>
<dbReference type="Gene3D" id="1.10.510.10">
    <property type="entry name" value="Transferase(Phosphotransferase) domain 1"/>
    <property type="match status" value="1"/>
</dbReference>
<evidence type="ECO:0000256" key="4">
    <source>
        <dbReference type="ARBA" id="ARBA00022737"/>
    </source>
</evidence>
<keyword evidence="13" id="KW-1185">Reference proteome</keyword>
<dbReference type="PROSITE" id="PS51125">
    <property type="entry name" value="NHL"/>
    <property type="match status" value="1"/>
</dbReference>
<evidence type="ECO:0000256" key="7">
    <source>
        <dbReference type="ARBA" id="ARBA00022840"/>
    </source>
</evidence>
<dbReference type="AlphaFoldDB" id="L0A4F8"/>
<dbReference type="GO" id="GO:0005524">
    <property type="term" value="F:ATP binding"/>
    <property type="evidence" value="ECO:0007669"/>
    <property type="project" value="UniProtKB-UniRule"/>
</dbReference>
<dbReference type="SUPFAM" id="SSF101898">
    <property type="entry name" value="NHL repeat"/>
    <property type="match status" value="1"/>
</dbReference>
<dbReference type="InterPro" id="IPR000719">
    <property type="entry name" value="Prot_kinase_dom"/>
</dbReference>
<feature type="transmembrane region" description="Helical" evidence="10">
    <location>
        <begin position="24"/>
        <end position="44"/>
    </location>
</feature>